<dbReference type="PANTHER" id="PTHR10131">
    <property type="entry name" value="TNF RECEPTOR ASSOCIATED FACTOR"/>
    <property type="match status" value="1"/>
</dbReference>
<dbReference type="PROSITE" id="PS00518">
    <property type="entry name" value="ZF_RING_1"/>
    <property type="match status" value="1"/>
</dbReference>
<evidence type="ECO:0000259" key="7">
    <source>
        <dbReference type="PROSITE" id="PS50089"/>
    </source>
</evidence>
<dbReference type="SUPFAM" id="SSF57850">
    <property type="entry name" value="RING/U-box"/>
    <property type="match status" value="1"/>
</dbReference>
<reference evidence="8" key="2">
    <citation type="submission" date="2021-09" db="EMBL/GenBank/DDBJ databases">
        <authorList>
            <person name="Jia N."/>
            <person name="Wang J."/>
            <person name="Shi W."/>
            <person name="Du L."/>
            <person name="Sun Y."/>
            <person name="Zhan W."/>
            <person name="Jiang J."/>
            <person name="Wang Q."/>
            <person name="Zhang B."/>
            <person name="Ji P."/>
            <person name="Sakyi L.B."/>
            <person name="Cui X."/>
            <person name="Yuan T."/>
            <person name="Jiang B."/>
            <person name="Yang W."/>
            <person name="Lam T.T.-Y."/>
            <person name="Chang Q."/>
            <person name="Ding S."/>
            <person name="Wang X."/>
            <person name="Zhu J."/>
            <person name="Ruan X."/>
            <person name="Zhao L."/>
            <person name="Wei J."/>
            <person name="Que T."/>
            <person name="Du C."/>
            <person name="Cheng J."/>
            <person name="Dai P."/>
            <person name="Han X."/>
            <person name="Huang E."/>
            <person name="Gao Y."/>
            <person name="Liu J."/>
            <person name="Shao H."/>
            <person name="Ye R."/>
            <person name="Li L."/>
            <person name="Wei W."/>
            <person name="Wang X."/>
            <person name="Wang C."/>
            <person name="Huo Q."/>
            <person name="Li W."/>
            <person name="Guo W."/>
            <person name="Chen H."/>
            <person name="Chen S."/>
            <person name="Zhou L."/>
            <person name="Zhou L."/>
            <person name="Ni X."/>
            <person name="Tian J."/>
            <person name="Zhou Y."/>
            <person name="Sheng Y."/>
            <person name="Liu T."/>
            <person name="Pan Y."/>
            <person name="Xia L."/>
            <person name="Li J."/>
            <person name="Zhao F."/>
            <person name="Cao W."/>
        </authorList>
    </citation>
    <scope>NUCLEOTIDE SEQUENCE</scope>
    <source>
        <strain evidence="8">Rmic-2018</strain>
        <tissue evidence="8">Larvae</tissue>
    </source>
</reference>
<evidence type="ECO:0000256" key="5">
    <source>
        <dbReference type="SAM" id="Coils"/>
    </source>
</evidence>
<keyword evidence="9" id="KW-1185">Reference proteome</keyword>
<dbReference type="Pfam" id="PF13920">
    <property type="entry name" value="zf-C3HC4_3"/>
    <property type="match status" value="1"/>
</dbReference>
<dbReference type="GO" id="GO:0043122">
    <property type="term" value="P:regulation of canonical NF-kappaB signal transduction"/>
    <property type="evidence" value="ECO:0007669"/>
    <property type="project" value="TreeGrafter"/>
</dbReference>
<keyword evidence="3" id="KW-0862">Zinc</keyword>
<evidence type="ECO:0000313" key="8">
    <source>
        <dbReference type="EMBL" id="KAH8031134.1"/>
    </source>
</evidence>
<dbReference type="SUPFAM" id="SSF49599">
    <property type="entry name" value="TRAF domain-like"/>
    <property type="match status" value="1"/>
</dbReference>
<evidence type="ECO:0000256" key="4">
    <source>
        <dbReference type="PROSITE-ProRule" id="PRU00175"/>
    </source>
</evidence>
<dbReference type="InterPro" id="IPR013083">
    <property type="entry name" value="Znf_RING/FYVE/PHD"/>
</dbReference>
<dbReference type="PROSITE" id="PS50089">
    <property type="entry name" value="ZF_RING_2"/>
    <property type="match status" value="1"/>
</dbReference>
<dbReference type="Gene3D" id="3.30.40.10">
    <property type="entry name" value="Zinc/RING finger domain, C3HC4 (zinc finger)"/>
    <property type="match status" value="1"/>
</dbReference>
<evidence type="ECO:0000256" key="2">
    <source>
        <dbReference type="ARBA" id="ARBA00022771"/>
    </source>
</evidence>
<evidence type="ECO:0000256" key="3">
    <source>
        <dbReference type="ARBA" id="ARBA00022833"/>
    </source>
</evidence>
<evidence type="ECO:0000256" key="1">
    <source>
        <dbReference type="ARBA" id="ARBA00022723"/>
    </source>
</evidence>
<feature type="domain" description="RING-type" evidence="7">
    <location>
        <begin position="35"/>
        <end position="74"/>
    </location>
</feature>
<keyword evidence="1" id="KW-0479">Metal-binding</keyword>
<feature type="region of interest" description="Disordered" evidence="6">
    <location>
        <begin position="229"/>
        <end position="273"/>
    </location>
</feature>
<feature type="coiled-coil region" evidence="5">
    <location>
        <begin position="171"/>
        <end position="221"/>
    </location>
</feature>
<dbReference type="SMART" id="SM00184">
    <property type="entry name" value="RING"/>
    <property type="match status" value="1"/>
</dbReference>
<evidence type="ECO:0000256" key="6">
    <source>
        <dbReference type="SAM" id="MobiDB-lite"/>
    </source>
</evidence>
<dbReference type="Proteomes" id="UP000821866">
    <property type="component" value="Chromosome 3"/>
</dbReference>
<dbReference type="GO" id="GO:0005164">
    <property type="term" value="F:tumor necrosis factor receptor binding"/>
    <property type="evidence" value="ECO:0007669"/>
    <property type="project" value="TreeGrafter"/>
</dbReference>
<evidence type="ECO:0000313" key="9">
    <source>
        <dbReference type="Proteomes" id="UP000821866"/>
    </source>
</evidence>
<dbReference type="AlphaFoldDB" id="A0A9J6E9X8"/>
<gene>
    <name evidence="8" type="ORF">HPB51_012854</name>
</gene>
<proteinExistence type="predicted"/>
<keyword evidence="5" id="KW-0175">Coiled coil</keyword>
<protein>
    <recommendedName>
        <fullName evidence="7">RING-type domain-containing protein</fullName>
    </recommendedName>
</protein>
<organism evidence="8 9">
    <name type="scientific">Rhipicephalus microplus</name>
    <name type="common">Cattle tick</name>
    <name type="synonym">Boophilus microplus</name>
    <dbReference type="NCBI Taxonomy" id="6941"/>
    <lineage>
        <taxon>Eukaryota</taxon>
        <taxon>Metazoa</taxon>
        <taxon>Ecdysozoa</taxon>
        <taxon>Arthropoda</taxon>
        <taxon>Chelicerata</taxon>
        <taxon>Arachnida</taxon>
        <taxon>Acari</taxon>
        <taxon>Parasitiformes</taxon>
        <taxon>Ixodida</taxon>
        <taxon>Ixodoidea</taxon>
        <taxon>Ixodidae</taxon>
        <taxon>Rhipicephalinae</taxon>
        <taxon>Rhipicephalus</taxon>
        <taxon>Boophilus</taxon>
    </lineage>
</organism>
<reference evidence="8" key="1">
    <citation type="journal article" date="2020" name="Cell">
        <title>Large-Scale Comparative Analyses of Tick Genomes Elucidate Their Genetic Diversity and Vector Capacities.</title>
        <authorList>
            <consortium name="Tick Genome and Microbiome Consortium (TIGMIC)"/>
            <person name="Jia N."/>
            <person name="Wang J."/>
            <person name="Shi W."/>
            <person name="Du L."/>
            <person name="Sun Y."/>
            <person name="Zhan W."/>
            <person name="Jiang J.F."/>
            <person name="Wang Q."/>
            <person name="Zhang B."/>
            <person name="Ji P."/>
            <person name="Bell-Sakyi L."/>
            <person name="Cui X.M."/>
            <person name="Yuan T.T."/>
            <person name="Jiang B.G."/>
            <person name="Yang W.F."/>
            <person name="Lam T.T."/>
            <person name="Chang Q.C."/>
            <person name="Ding S.J."/>
            <person name="Wang X.J."/>
            <person name="Zhu J.G."/>
            <person name="Ruan X.D."/>
            <person name="Zhao L."/>
            <person name="Wei J.T."/>
            <person name="Ye R.Z."/>
            <person name="Que T.C."/>
            <person name="Du C.H."/>
            <person name="Zhou Y.H."/>
            <person name="Cheng J.X."/>
            <person name="Dai P.F."/>
            <person name="Guo W.B."/>
            <person name="Han X.H."/>
            <person name="Huang E.J."/>
            <person name="Li L.F."/>
            <person name="Wei W."/>
            <person name="Gao Y.C."/>
            <person name="Liu J.Z."/>
            <person name="Shao H.Z."/>
            <person name="Wang X."/>
            <person name="Wang C.C."/>
            <person name="Yang T.C."/>
            <person name="Huo Q.B."/>
            <person name="Li W."/>
            <person name="Chen H.Y."/>
            <person name="Chen S.E."/>
            <person name="Zhou L.G."/>
            <person name="Ni X.B."/>
            <person name="Tian J.H."/>
            <person name="Sheng Y."/>
            <person name="Liu T."/>
            <person name="Pan Y.S."/>
            <person name="Xia L.Y."/>
            <person name="Li J."/>
            <person name="Zhao F."/>
            <person name="Cao W.C."/>
        </authorList>
    </citation>
    <scope>NUCLEOTIDE SEQUENCE</scope>
    <source>
        <strain evidence="8">Rmic-2018</strain>
    </source>
</reference>
<sequence length="457" mass="51046">MSDLRRVHRFRDQAVAGINWRPTRFVDEVPSLRVCCLCRMIPKTVLALPCGHLLCQSCLAASSHGSGGRCPLDREPFKEAECSTCDLATRSVNALKVHCWNDGRGCKFEGAMEIMLRHYENECTFHAVECFRCGEQVLHRELPTHYAAGCSAAVCLTSTKDTPSVSQALTRQDVTAALVELKTLLKGANQELLLPAIQSQINELTERIRNLESRSATITHAVAATATSDMARIEVPSPSASVKRETSRQNPTEEASTSSTSRSSSGEKLMPQQLGPLVDLSQEAVKGMRKTSSQDYPQHAITYVREDARCQLESSGLLPTAVTWREMRGTIKYILTLGNFFPCWSRSVDNYADATVLHTRDAYLTFKVFCLADFCVDITFHGVRGESKCLPPVFFCKVYSLNTGRIVPMSTSEELQDCKHDQNLWTHRRRIYAIGCSTLLQRNDRVGIKVEFELCHQ</sequence>
<keyword evidence="2 4" id="KW-0863">Zinc-finger</keyword>
<dbReference type="InterPro" id="IPR001841">
    <property type="entry name" value="Znf_RING"/>
</dbReference>
<dbReference type="EMBL" id="JABSTU010000005">
    <property type="protein sequence ID" value="KAH8031134.1"/>
    <property type="molecule type" value="Genomic_DNA"/>
</dbReference>
<accession>A0A9J6E9X8</accession>
<name>A0A9J6E9X8_RHIMP</name>
<dbReference type="GO" id="GO:0009898">
    <property type="term" value="C:cytoplasmic side of plasma membrane"/>
    <property type="evidence" value="ECO:0007669"/>
    <property type="project" value="TreeGrafter"/>
</dbReference>
<dbReference type="PANTHER" id="PTHR10131:SF138">
    <property type="entry name" value="RE66324P"/>
    <property type="match status" value="1"/>
</dbReference>
<dbReference type="GO" id="GO:0008270">
    <property type="term" value="F:zinc ion binding"/>
    <property type="evidence" value="ECO:0007669"/>
    <property type="project" value="UniProtKB-KW"/>
</dbReference>
<dbReference type="VEuPathDB" id="VectorBase:LOC119186750"/>
<dbReference type="InterPro" id="IPR017907">
    <property type="entry name" value="Znf_RING_CS"/>
</dbReference>
<comment type="caution">
    <text evidence="8">The sequence shown here is derived from an EMBL/GenBank/DDBJ whole genome shotgun (WGS) entry which is preliminary data.</text>
</comment>